<protein>
    <submittedName>
        <fullName evidence="2">Uncharacterized protein</fullName>
    </submittedName>
</protein>
<comment type="caution">
    <text evidence="2">The sequence shown here is derived from an EMBL/GenBank/DDBJ whole genome shotgun (WGS) entry which is preliminary data.</text>
</comment>
<keyword evidence="3" id="KW-1185">Reference proteome</keyword>
<dbReference type="AlphaFoldDB" id="A0A5B7IN57"/>
<dbReference type="EMBL" id="VSRR010059167">
    <property type="protein sequence ID" value="MPC82228.1"/>
    <property type="molecule type" value="Genomic_DNA"/>
</dbReference>
<gene>
    <name evidence="2" type="ORF">E2C01_076878</name>
</gene>
<reference evidence="2 3" key="1">
    <citation type="submission" date="2019-05" db="EMBL/GenBank/DDBJ databases">
        <title>Another draft genome of Portunus trituberculatus and its Hox gene families provides insights of decapod evolution.</title>
        <authorList>
            <person name="Jeong J.-H."/>
            <person name="Song I."/>
            <person name="Kim S."/>
            <person name="Choi T."/>
            <person name="Kim D."/>
            <person name="Ryu S."/>
            <person name="Kim W."/>
        </authorList>
    </citation>
    <scope>NUCLEOTIDE SEQUENCE [LARGE SCALE GENOMIC DNA]</scope>
    <source>
        <tissue evidence="2">Muscle</tissue>
    </source>
</reference>
<proteinExistence type="predicted"/>
<evidence type="ECO:0000313" key="3">
    <source>
        <dbReference type="Proteomes" id="UP000324222"/>
    </source>
</evidence>
<organism evidence="2 3">
    <name type="scientific">Portunus trituberculatus</name>
    <name type="common">Swimming crab</name>
    <name type="synonym">Neptunus trituberculatus</name>
    <dbReference type="NCBI Taxonomy" id="210409"/>
    <lineage>
        <taxon>Eukaryota</taxon>
        <taxon>Metazoa</taxon>
        <taxon>Ecdysozoa</taxon>
        <taxon>Arthropoda</taxon>
        <taxon>Crustacea</taxon>
        <taxon>Multicrustacea</taxon>
        <taxon>Malacostraca</taxon>
        <taxon>Eumalacostraca</taxon>
        <taxon>Eucarida</taxon>
        <taxon>Decapoda</taxon>
        <taxon>Pleocyemata</taxon>
        <taxon>Brachyura</taxon>
        <taxon>Eubrachyura</taxon>
        <taxon>Portunoidea</taxon>
        <taxon>Portunidae</taxon>
        <taxon>Portuninae</taxon>
        <taxon>Portunus</taxon>
    </lineage>
</organism>
<sequence length="53" mass="5579">MSSALAQSSTSCLSLTLPSTLPSRPSSPVSLTEPLTLYLLYPPNTPSLPAFRS</sequence>
<accession>A0A5B7IN57</accession>
<name>A0A5B7IN57_PORTR</name>
<evidence type="ECO:0000256" key="1">
    <source>
        <dbReference type="SAM" id="MobiDB-lite"/>
    </source>
</evidence>
<dbReference type="Proteomes" id="UP000324222">
    <property type="component" value="Unassembled WGS sequence"/>
</dbReference>
<evidence type="ECO:0000313" key="2">
    <source>
        <dbReference type="EMBL" id="MPC82228.1"/>
    </source>
</evidence>
<feature type="region of interest" description="Disordered" evidence="1">
    <location>
        <begin position="1"/>
        <end position="30"/>
    </location>
</feature>